<dbReference type="Proteomes" id="UP001291623">
    <property type="component" value="Unassembled WGS sequence"/>
</dbReference>
<evidence type="ECO:0000313" key="2">
    <source>
        <dbReference type="Proteomes" id="UP001291623"/>
    </source>
</evidence>
<organism evidence="1 2">
    <name type="scientific">Anisodus tanguticus</name>
    <dbReference type="NCBI Taxonomy" id="243964"/>
    <lineage>
        <taxon>Eukaryota</taxon>
        <taxon>Viridiplantae</taxon>
        <taxon>Streptophyta</taxon>
        <taxon>Embryophyta</taxon>
        <taxon>Tracheophyta</taxon>
        <taxon>Spermatophyta</taxon>
        <taxon>Magnoliopsida</taxon>
        <taxon>eudicotyledons</taxon>
        <taxon>Gunneridae</taxon>
        <taxon>Pentapetalae</taxon>
        <taxon>asterids</taxon>
        <taxon>lamiids</taxon>
        <taxon>Solanales</taxon>
        <taxon>Solanaceae</taxon>
        <taxon>Solanoideae</taxon>
        <taxon>Hyoscyameae</taxon>
        <taxon>Anisodus</taxon>
    </lineage>
</organism>
<keyword evidence="2" id="KW-1185">Reference proteome</keyword>
<accession>A0AAE1T2R9</accession>
<protein>
    <submittedName>
        <fullName evidence="1">Uncharacterized protein</fullName>
    </submittedName>
</protein>
<sequence>MMYEVLNGKDIPADIEPYDLNDLSFVINQNLKWVHEGDESEDYGEGSISNAPQPIAGLMVLVGPALRG</sequence>
<evidence type="ECO:0000313" key="1">
    <source>
        <dbReference type="EMBL" id="KAK4379551.1"/>
    </source>
</evidence>
<name>A0AAE1T2R9_9SOLA</name>
<comment type="caution">
    <text evidence="1">The sequence shown here is derived from an EMBL/GenBank/DDBJ whole genome shotgun (WGS) entry which is preliminary data.</text>
</comment>
<dbReference type="AlphaFoldDB" id="A0AAE1T2R9"/>
<gene>
    <name evidence="1" type="ORF">RND71_001413</name>
</gene>
<proteinExistence type="predicted"/>
<reference evidence="1" key="1">
    <citation type="submission" date="2023-12" db="EMBL/GenBank/DDBJ databases">
        <title>Genome assembly of Anisodus tanguticus.</title>
        <authorList>
            <person name="Wang Y.-J."/>
        </authorList>
    </citation>
    <scope>NUCLEOTIDE SEQUENCE</scope>
    <source>
        <strain evidence="1">KB-2021</strain>
        <tissue evidence="1">Leaf</tissue>
    </source>
</reference>
<dbReference type="EMBL" id="JAVYJV010000001">
    <property type="protein sequence ID" value="KAK4379551.1"/>
    <property type="molecule type" value="Genomic_DNA"/>
</dbReference>